<dbReference type="Pfam" id="PF07655">
    <property type="entry name" value="Secretin_N_2"/>
    <property type="match status" value="1"/>
</dbReference>
<dbReference type="STRING" id="418702.BJN45_10005"/>
<dbReference type="NCBIfam" id="TIGR02519">
    <property type="entry name" value="pilus_MshL"/>
    <property type="match status" value="1"/>
</dbReference>
<dbReference type="GO" id="GO:0009297">
    <property type="term" value="P:pilus assembly"/>
    <property type="evidence" value="ECO:0007669"/>
    <property type="project" value="InterPro"/>
</dbReference>
<dbReference type="InterPro" id="IPR013358">
    <property type="entry name" value="Pilus_biogenesis_MshL"/>
</dbReference>
<evidence type="ECO:0000313" key="6">
    <source>
        <dbReference type="EMBL" id="OMG53754.1"/>
    </source>
</evidence>
<dbReference type="Pfam" id="PF00263">
    <property type="entry name" value="Secretin"/>
    <property type="match status" value="1"/>
</dbReference>
<name>A0A1R1I544_9RHOO</name>
<dbReference type="RefSeq" id="WP_076094772.1">
    <property type="nucleotide sequence ID" value="NZ_MTHD01000003.1"/>
</dbReference>
<dbReference type="InterPro" id="IPR001775">
    <property type="entry name" value="GspD/PilQ"/>
</dbReference>
<feature type="region of interest" description="Disordered" evidence="4">
    <location>
        <begin position="561"/>
        <end position="580"/>
    </location>
</feature>
<dbReference type="PRINTS" id="PR00811">
    <property type="entry name" value="BCTERIALGSPD"/>
</dbReference>
<protein>
    <submittedName>
        <fullName evidence="6">Pilus (MSHA type) biogenesis protein MshL</fullName>
    </submittedName>
</protein>
<dbReference type="InterPro" id="IPR050810">
    <property type="entry name" value="Bact_Secretion_Sys_Channel"/>
</dbReference>
<dbReference type="PANTHER" id="PTHR30332">
    <property type="entry name" value="PROBABLE GENERAL SECRETION PATHWAY PROTEIN D"/>
    <property type="match status" value="1"/>
</dbReference>
<evidence type="ECO:0000313" key="7">
    <source>
        <dbReference type="Proteomes" id="UP000187526"/>
    </source>
</evidence>
<evidence type="ECO:0000256" key="4">
    <source>
        <dbReference type="SAM" id="MobiDB-lite"/>
    </source>
</evidence>
<keyword evidence="7" id="KW-1185">Reference proteome</keyword>
<evidence type="ECO:0000256" key="1">
    <source>
        <dbReference type="ARBA" id="ARBA00022448"/>
    </source>
</evidence>
<gene>
    <name evidence="6" type="ORF">BJN45_10005</name>
</gene>
<dbReference type="Pfam" id="PF07660">
    <property type="entry name" value="STN"/>
    <property type="match status" value="1"/>
</dbReference>
<keyword evidence="1" id="KW-0813">Transport</keyword>
<dbReference type="AlphaFoldDB" id="A0A1R1I544"/>
<dbReference type="OrthoDB" id="9779724at2"/>
<dbReference type="EMBL" id="MTHD01000003">
    <property type="protein sequence ID" value="OMG53754.1"/>
    <property type="molecule type" value="Genomic_DNA"/>
</dbReference>
<dbReference type="GO" id="GO:0009306">
    <property type="term" value="P:protein secretion"/>
    <property type="evidence" value="ECO:0007669"/>
    <property type="project" value="InterPro"/>
</dbReference>
<keyword evidence="2" id="KW-0472">Membrane</keyword>
<dbReference type="InterPro" id="IPR011514">
    <property type="entry name" value="Secretin_N_2"/>
</dbReference>
<accession>A0A1R1I544</accession>
<dbReference type="PANTHER" id="PTHR30332:SF17">
    <property type="entry name" value="TYPE IV PILIATION SYSTEM PROTEIN DR_0774-RELATED"/>
    <property type="match status" value="1"/>
</dbReference>
<organism evidence="6 7">
    <name type="scientific">Azonexus hydrophilus</name>
    <dbReference type="NCBI Taxonomy" id="418702"/>
    <lineage>
        <taxon>Bacteria</taxon>
        <taxon>Pseudomonadati</taxon>
        <taxon>Pseudomonadota</taxon>
        <taxon>Betaproteobacteria</taxon>
        <taxon>Rhodocyclales</taxon>
        <taxon>Azonexaceae</taxon>
        <taxon>Azonexus</taxon>
    </lineage>
</organism>
<dbReference type="GO" id="GO:0015627">
    <property type="term" value="C:type II protein secretion system complex"/>
    <property type="evidence" value="ECO:0007669"/>
    <property type="project" value="TreeGrafter"/>
</dbReference>
<evidence type="ECO:0000256" key="2">
    <source>
        <dbReference type="ARBA" id="ARBA00023136"/>
    </source>
</evidence>
<proteinExistence type="predicted"/>
<feature type="domain" description="Secretin/TonB short N-terminal" evidence="5">
    <location>
        <begin position="98"/>
        <end position="146"/>
    </location>
</feature>
<dbReference type="InterPro" id="IPR011662">
    <property type="entry name" value="Secretin/TonB_short_N"/>
</dbReference>
<dbReference type="Proteomes" id="UP000187526">
    <property type="component" value="Unassembled WGS sequence"/>
</dbReference>
<dbReference type="Gene3D" id="3.30.1370.130">
    <property type="match status" value="1"/>
</dbReference>
<keyword evidence="3" id="KW-0998">Cell outer membrane</keyword>
<feature type="compositionally biased region" description="Low complexity" evidence="4">
    <location>
        <begin position="171"/>
        <end position="197"/>
    </location>
</feature>
<dbReference type="GO" id="GO:0019867">
    <property type="term" value="C:outer membrane"/>
    <property type="evidence" value="ECO:0007669"/>
    <property type="project" value="InterPro"/>
</dbReference>
<dbReference type="SMART" id="SM00965">
    <property type="entry name" value="STN"/>
    <property type="match status" value="1"/>
</dbReference>
<reference evidence="6 7" key="1">
    <citation type="submission" date="2016-10" db="EMBL/GenBank/DDBJ databases">
        <title>Alkaliphiles isolated from bioreactors.</title>
        <authorList>
            <person name="Salah Z."/>
            <person name="Rout S.P."/>
            <person name="Humphreys P.N."/>
        </authorList>
    </citation>
    <scope>NUCLEOTIDE SEQUENCE [LARGE SCALE GENOMIC DNA]</scope>
    <source>
        <strain evidence="6 7">ZS02</strain>
    </source>
</reference>
<comment type="caution">
    <text evidence="6">The sequence shown here is derived from an EMBL/GenBank/DDBJ whole genome shotgun (WGS) entry which is preliminary data.</text>
</comment>
<sequence>MSNNWIVVLSCVTLAACSGSEVVRRGDTFDSISQEVAAAAASNRATTAAQSAAVAQAMLPPLQPESLPAARVEPRFDLAVSNAPVTQVLTALVAGTPYSMLFPPEVSGSVSLNLKSVTVREALDTLRDVYGYDYRIQGKRIVVQPNTVQTRIFRINYLANRRQGMSEMRVTGSSPTTSGGTTTTGSTQQSATSGTNGNTNSGQSDNDSARVRTTSDYDFWKDIERSLSSIVGKEDGRSVIVNSGSGVVLVKAPPNELRSVEEYLKATQLVVERQVMLEAKIIEVSLSDSYQSGINWSKFGGVANRFAFGVMSPGSSLSGSAALLASATGITEGSTVTAQPGANGALGTSSSGRGFFGLAFQSGDFAALISFLEGQGDVQVLSSPRIATTNNQKAVLKVGSDDYFVTGISTNTTTSAAGNVVTPNITLQPFFSGIALDVTPQIDDAGNIILHVHPSVSVVEEKTKNVNLGDLGTFTLPLASSSINETDSVVRVSDGSIVAIGGLMSQEQASSRYGLPGISATPGIGTLFGQKARAHRKRELIILMRSTVIHDENSWREVAAESQTRMQGLDPRTQRRLEWQ</sequence>
<feature type="region of interest" description="Disordered" evidence="4">
    <location>
        <begin position="164"/>
        <end position="210"/>
    </location>
</feature>
<evidence type="ECO:0000259" key="5">
    <source>
        <dbReference type="SMART" id="SM00965"/>
    </source>
</evidence>
<evidence type="ECO:0000256" key="3">
    <source>
        <dbReference type="ARBA" id="ARBA00023237"/>
    </source>
</evidence>
<dbReference type="InterPro" id="IPR004846">
    <property type="entry name" value="T2SS/T3SS_dom"/>
</dbReference>